<dbReference type="EMBL" id="VXRG01000171">
    <property type="protein sequence ID" value="MXY95799.1"/>
    <property type="molecule type" value="Genomic_DNA"/>
</dbReference>
<dbReference type="SFLD" id="SFLDS00001">
    <property type="entry name" value="Enolase"/>
    <property type="match status" value="1"/>
</dbReference>
<dbReference type="GO" id="GO:0016052">
    <property type="term" value="P:carbohydrate catabolic process"/>
    <property type="evidence" value="ECO:0007669"/>
    <property type="project" value="TreeGrafter"/>
</dbReference>
<dbReference type="CDD" id="cd03316">
    <property type="entry name" value="MR_like"/>
    <property type="match status" value="1"/>
</dbReference>
<dbReference type="Pfam" id="PF02746">
    <property type="entry name" value="MR_MLE_N"/>
    <property type="match status" value="1"/>
</dbReference>
<accession>A0A6B0Z0M1</accession>
<comment type="cofactor">
    <cofactor evidence="1">
        <name>Mg(2+)</name>
        <dbReference type="ChEBI" id="CHEBI:18420"/>
    </cofactor>
</comment>
<dbReference type="GO" id="GO:0016836">
    <property type="term" value="F:hydro-lyase activity"/>
    <property type="evidence" value="ECO:0007669"/>
    <property type="project" value="TreeGrafter"/>
</dbReference>
<protein>
    <submittedName>
        <fullName evidence="5">Mandelate racemase/muconate lactonizing enzyme family protein</fullName>
    </submittedName>
</protein>
<name>A0A6B0Z0M1_9CHLR</name>
<evidence type="ECO:0000256" key="1">
    <source>
        <dbReference type="ARBA" id="ARBA00001946"/>
    </source>
</evidence>
<dbReference type="InterPro" id="IPR013342">
    <property type="entry name" value="Mandelate_racemase_C"/>
</dbReference>
<dbReference type="SUPFAM" id="SSF51604">
    <property type="entry name" value="Enolase C-terminal domain-like"/>
    <property type="match status" value="1"/>
</dbReference>
<dbReference type="SUPFAM" id="SSF54826">
    <property type="entry name" value="Enolase N-terminal domain-like"/>
    <property type="match status" value="1"/>
</dbReference>
<organism evidence="5">
    <name type="scientific">Caldilineaceae bacterium SB0664_bin_27</name>
    <dbReference type="NCBI Taxonomy" id="2605260"/>
    <lineage>
        <taxon>Bacteria</taxon>
        <taxon>Bacillati</taxon>
        <taxon>Chloroflexota</taxon>
        <taxon>Caldilineae</taxon>
        <taxon>Caldilineales</taxon>
        <taxon>Caldilineaceae</taxon>
    </lineage>
</organism>
<feature type="domain" description="Mandelate racemase/muconate lactonizing enzyme C-terminal" evidence="4">
    <location>
        <begin position="145"/>
        <end position="248"/>
    </location>
</feature>
<dbReference type="SFLD" id="SFLDG00179">
    <property type="entry name" value="mandelate_racemase"/>
    <property type="match status" value="1"/>
</dbReference>
<dbReference type="PANTHER" id="PTHR13794">
    <property type="entry name" value="ENOLASE SUPERFAMILY, MANDELATE RACEMASE"/>
    <property type="match status" value="1"/>
</dbReference>
<dbReference type="PANTHER" id="PTHR13794:SF58">
    <property type="entry name" value="MITOCHONDRIAL ENOLASE SUPERFAMILY MEMBER 1"/>
    <property type="match status" value="1"/>
</dbReference>
<dbReference type="AlphaFoldDB" id="A0A6B0Z0M1"/>
<evidence type="ECO:0000259" key="4">
    <source>
        <dbReference type="SMART" id="SM00922"/>
    </source>
</evidence>
<evidence type="ECO:0000256" key="3">
    <source>
        <dbReference type="ARBA" id="ARBA00022842"/>
    </source>
</evidence>
<dbReference type="InterPro" id="IPR029065">
    <property type="entry name" value="Enolase_C-like"/>
</dbReference>
<dbReference type="GO" id="GO:0000287">
    <property type="term" value="F:magnesium ion binding"/>
    <property type="evidence" value="ECO:0007669"/>
    <property type="project" value="TreeGrafter"/>
</dbReference>
<dbReference type="InterPro" id="IPR013341">
    <property type="entry name" value="Mandelate_racemase_N_dom"/>
</dbReference>
<reference evidence="5" key="1">
    <citation type="submission" date="2019-09" db="EMBL/GenBank/DDBJ databases">
        <title>Characterisation of the sponge microbiome using genome-centric metagenomics.</title>
        <authorList>
            <person name="Engelberts J.P."/>
            <person name="Robbins S.J."/>
            <person name="De Goeij J.M."/>
            <person name="Aranda M."/>
            <person name="Bell S.C."/>
            <person name="Webster N.S."/>
        </authorList>
    </citation>
    <scope>NUCLEOTIDE SEQUENCE</scope>
    <source>
        <strain evidence="5">SB0664_bin_27</strain>
    </source>
</reference>
<comment type="caution">
    <text evidence="5">The sequence shown here is derived from an EMBL/GenBank/DDBJ whole genome shotgun (WGS) entry which is preliminary data.</text>
</comment>
<proteinExistence type="predicted"/>
<dbReference type="Gene3D" id="3.20.20.120">
    <property type="entry name" value="Enolase-like C-terminal domain"/>
    <property type="match status" value="1"/>
</dbReference>
<gene>
    <name evidence="5" type="ORF">F4Y42_20360</name>
</gene>
<evidence type="ECO:0000256" key="2">
    <source>
        <dbReference type="ARBA" id="ARBA00022723"/>
    </source>
</evidence>
<dbReference type="InterPro" id="IPR036849">
    <property type="entry name" value="Enolase-like_C_sf"/>
</dbReference>
<dbReference type="InterPro" id="IPR046945">
    <property type="entry name" value="RHMD-like"/>
</dbReference>
<dbReference type="Gene3D" id="3.30.390.10">
    <property type="entry name" value="Enolase-like, N-terminal domain"/>
    <property type="match status" value="1"/>
</dbReference>
<sequence>MKIRSVEAYALAYPEPHYKGIERYITLARVEADDGTVGWGECISQFREAALATKLIIEQGLAPLLIGEDARDVERAWHKMLAHIWWYGPEGIAAFGVSALDMALWDLKGKALGLSVCQLLGGRLHDKVVAMASIIFDMEDRDWTLNEFRWMVEQGYHYVKAGWGMHPGAVFGQDAGRDIEYVRRIREVIGAERELIIDTPGARNLWDVPTAIQRFRQLEPYRLRWIEQPLLPSDLEGHARLRAAVATPIGTGEDEWDVESYGRLIRSGGVDVIQIDPGRSHGITGSRDIIRLLETENLQFSLHTWSSALNSAASVHLLAISDHGVSMDLKPHESPMQHELVSDPWVQEEGYLAVRDTPGLGVHVREEIVRKYSFQ</sequence>
<dbReference type="InterPro" id="IPR029017">
    <property type="entry name" value="Enolase-like_N"/>
</dbReference>
<dbReference type="SMART" id="SM00922">
    <property type="entry name" value="MR_MLE"/>
    <property type="match status" value="1"/>
</dbReference>
<dbReference type="Pfam" id="PF13378">
    <property type="entry name" value="MR_MLE_C"/>
    <property type="match status" value="1"/>
</dbReference>
<evidence type="ECO:0000313" key="5">
    <source>
        <dbReference type="EMBL" id="MXY95799.1"/>
    </source>
</evidence>
<keyword evidence="3" id="KW-0460">Magnesium</keyword>
<keyword evidence="2" id="KW-0479">Metal-binding</keyword>